<dbReference type="RefSeq" id="WP_215622515.1">
    <property type="nucleotide sequence ID" value="NZ_CP076134.1"/>
</dbReference>
<keyword evidence="7" id="KW-0234">DNA repair</keyword>
<dbReference type="GO" id="GO:0004386">
    <property type="term" value="F:helicase activity"/>
    <property type="evidence" value="ECO:0007669"/>
    <property type="project" value="UniProtKB-KW"/>
</dbReference>
<comment type="similarity">
    <text evidence="9">Belongs to the Lhr helicase family. Lhr-Core subfamily.</text>
</comment>
<evidence type="ECO:0000313" key="14">
    <source>
        <dbReference type="Proteomes" id="UP000680839"/>
    </source>
</evidence>
<dbReference type="InterPro" id="IPR013701">
    <property type="entry name" value="Lhr-like_DEAD/DEAH_assoc"/>
</dbReference>
<evidence type="ECO:0000256" key="10">
    <source>
        <dbReference type="SAM" id="MobiDB-lite"/>
    </source>
</evidence>
<dbReference type="InterPro" id="IPR052511">
    <property type="entry name" value="ATP-dep_Helicase"/>
</dbReference>
<proteinExistence type="inferred from homology"/>
<dbReference type="Pfam" id="PF08494">
    <property type="entry name" value="DEAD_assoc"/>
    <property type="match status" value="1"/>
</dbReference>
<dbReference type="CDD" id="cd18796">
    <property type="entry name" value="SF2_C_LHR"/>
    <property type="match status" value="1"/>
</dbReference>
<dbReference type="Gene3D" id="3.40.50.300">
    <property type="entry name" value="P-loop containing nucleotide triphosphate hydrolases"/>
    <property type="match status" value="2"/>
</dbReference>
<keyword evidence="6" id="KW-0238">DNA-binding</keyword>
<evidence type="ECO:0000256" key="4">
    <source>
        <dbReference type="ARBA" id="ARBA00022806"/>
    </source>
</evidence>
<protein>
    <submittedName>
        <fullName evidence="13">Ligase-associated DNA damage response DEXH box helicase</fullName>
    </submittedName>
</protein>
<dbReference type="GO" id="GO:0016874">
    <property type="term" value="F:ligase activity"/>
    <property type="evidence" value="ECO:0007669"/>
    <property type="project" value="UniProtKB-KW"/>
</dbReference>
<keyword evidence="1" id="KW-0547">Nucleotide-binding</keyword>
<keyword evidence="13" id="KW-0436">Ligase</keyword>
<evidence type="ECO:0000256" key="5">
    <source>
        <dbReference type="ARBA" id="ARBA00022840"/>
    </source>
</evidence>
<reference evidence="13" key="1">
    <citation type="submission" date="2021-06" db="EMBL/GenBank/DDBJ databases">
        <title>Bradyrhizobium sp. S2-20-1 Genome sequencing.</title>
        <authorList>
            <person name="Jin L."/>
        </authorList>
    </citation>
    <scope>NUCLEOTIDE SEQUENCE</scope>
    <source>
        <strain evidence="13">S2-20-1</strain>
    </source>
</reference>
<evidence type="ECO:0000259" key="12">
    <source>
        <dbReference type="PROSITE" id="PS51194"/>
    </source>
</evidence>
<dbReference type="Pfam" id="PF19306">
    <property type="entry name" value="WHD_Lhr"/>
    <property type="match status" value="1"/>
</dbReference>
<dbReference type="InterPro" id="IPR011545">
    <property type="entry name" value="DEAD/DEAH_box_helicase_dom"/>
</dbReference>
<keyword evidence="2" id="KW-0227">DNA damage</keyword>
<dbReference type="GO" id="GO:0006281">
    <property type="term" value="P:DNA repair"/>
    <property type="evidence" value="ECO:0007669"/>
    <property type="project" value="UniProtKB-KW"/>
</dbReference>
<dbReference type="InterPro" id="IPR014001">
    <property type="entry name" value="Helicase_ATP-bd"/>
</dbReference>
<feature type="domain" description="Helicase C-terminal" evidence="12">
    <location>
        <begin position="314"/>
        <end position="465"/>
    </location>
</feature>
<evidence type="ECO:0000256" key="8">
    <source>
        <dbReference type="ARBA" id="ARBA00023235"/>
    </source>
</evidence>
<dbReference type="PROSITE" id="PS51194">
    <property type="entry name" value="HELICASE_CTER"/>
    <property type="match status" value="1"/>
</dbReference>
<dbReference type="GO" id="GO:0016887">
    <property type="term" value="F:ATP hydrolysis activity"/>
    <property type="evidence" value="ECO:0007669"/>
    <property type="project" value="TreeGrafter"/>
</dbReference>
<evidence type="ECO:0000256" key="2">
    <source>
        <dbReference type="ARBA" id="ARBA00022763"/>
    </source>
</evidence>
<organism evidence="13 14">
    <name type="scientific">Bradyrhizobium sediminis</name>
    <dbReference type="NCBI Taxonomy" id="2840469"/>
    <lineage>
        <taxon>Bacteria</taxon>
        <taxon>Pseudomonadati</taxon>
        <taxon>Pseudomonadota</taxon>
        <taxon>Alphaproteobacteria</taxon>
        <taxon>Hyphomicrobiales</taxon>
        <taxon>Nitrobacteraceae</taxon>
        <taxon>Bradyrhizobium</taxon>
    </lineage>
</organism>
<feature type="region of interest" description="Disordered" evidence="10">
    <location>
        <begin position="79"/>
        <end position="131"/>
    </location>
</feature>
<dbReference type="PANTHER" id="PTHR47962">
    <property type="entry name" value="ATP-DEPENDENT HELICASE LHR-RELATED-RELATED"/>
    <property type="match status" value="1"/>
</dbReference>
<sequence>MPPRILNLSPAEPDALLPDRFVKWFAGRGWSPREHQLALLAKARADASALLIAPTGAGKTLAGFLPTLVELSATPRASLLPPPLWGRSTPEGRREGGVPLAPNDTAYPPPQPSPARGEGADTASGGVISTGRSLQRSRGLHTLYISPLKALAVDIARNLETPIAEMDLPIKVETRTGDTPVSRRQRQRRYPPDILLTTPEQLALLLSSDDAPFLFSQLRRIVLDELHALVTSKRGDLLSLGLARLWRLAPQLRAIGLSATVAEPESLARFLVPQRDRQGEAANIVVAGGAAAPIVEMLDTRERLPWAGHSARHALNEVYDLIKANKTTLVFVNTRSQAEMLFQDLWRMNDDGLAIALHHGSLDVAQRRKVEDAMAAGRLRGVVCTSSLDLGVDWGDVDLVINIGAPKGASRLMQRIGRANHRIDEASRAVLVPANRFEVLECAVAIDAVAENAQDTPPLRSGALDVLAQHVLGCACGEPFLSDELYEEVLTAAPYSDLARTDFDDVVDFVASGGYALKTYERFARIKQDKAGRWRVTNPRVRQSYRLNVGTIVEESMLKVRLVRSRGGQGNSKGSTGALGRGGRMLGEIEEYFIEGLVVGDTFVFGGEVVRYEALAEDQVYVSRANDKDAKVPSYMGGKFPLSTYLAERVRNLLADRRAWTALPDQVRDWLSLQARLSRVPGARELVVETFPRADKHYLVCYPFEGRLAHQTLGMLLTRRLERARARPLGFVANEYALAVWGLGDMSFMIRQNKLDLNALFDPDMLGDDLEAWLAESALMKRTFRTCAIISGLIARRFTGEEKTRRQVLFSTDLIYDVLRKHQPDHVLLRAARADAATGLLDIRRLSDMLLRIKGRITHRELDRISPLAVPVMLEIGREAVYGEASDELLAEAAEELVKEAMS</sequence>
<feature type="domain" description="Helicase ATP-binding" evidence="11">
    <location>
        <begin position="40"/>
        <end position="279"/>
    </location>
</feature>
<dbReference type="SMART" id="SM00490">
    <property type="entry name" value="HELICc"/>
    <property type="match status" value="1"/>
</dbReference>
<evidence type="ECO:0000256" key="3">
    <source>
        <dbReference type="ARBA" id="ARBA00022801"/>
    </source>
</evidence>
<dbReference type="Pfam" id="PF00271">
    <property type="entry name" value="Helicase_C"/>
    <property type="match status" value="1"/>
</dbReference>
<dbReference type="InterPro" id="IPR001650">
    <property type="entry name" value="Helicase_C-like"/>
</dbReference>
<keyword evidence="8" id="KW-0413">Isomerase</keyword>
<accession>A0A975RNI5</accession>
<keyword evidence="5" id="KW-0067">ATP-binding</keyword>
<evidence type="ECO:0000256" key="7">
    <source>
        <dbReference type="ARBA" id="ARBA00023204"/>
    </source>
</evidence>
<dbReference type="SMART" id="SM00487">
    <property type="entry name" value="DEXDc"/>
    <property type="match status" value="1"/>
</dbReference>
<dbReference type="InterPro" id="IPR026362">
    <property type="entry name" value="DEXH_lig_assoc"/>
</dbReference>
<dbReference type="GO" id="GO:0003677">
    <property type="term" value="F:DNA binding"/>
    <property type="evidence" value="ECO:0007669"/>
    <property type="project" value="UniProtKB-KW"/>
</dbReference>
<dbReference type="Pfam" id="PF00270">
    <property type="entry name" value="DEAD"/>
    <property type="match status" value="1"/>
</dbReference>
<dbReference type="EMBL" id="CP076134">
    <property type="protein sequence ID" value="QWG13844.1"/>
    <property type="molecule type" value="Genomic_DNA"/>
</dbReference>
<evidence type="ECO:0000256" key="9">
    <source>
        <dbReference type="ARBA" id="ARBA00093467"/>
    </source>
</evidence>
<evidence type="ECO:0000256" key="6">
    <source>
        <dbReference type="ARBA" id="ARBA00023125"/>
    </source>
</evidence>
<evidence type="ECO:0000313" key="13">
    <source>
        <dbReference type="EMBL" id="QWG13844.1"/>
    </source>
</evidence>
<dbReference type="AlphaFoldDB" id="A0A975RNI5"/>
<dbReference type="SUPFAM" id="SSF52540">
    <property type="entry name" value="P-loop containing nucleoside triphosphate hydrolases"/>
    <property type="match status" value="1"/>
</dbReference>
<dbReference type="PANTHER" id="PTHR47962:SF3">
    <property type="entry name" value="LARGE ATP-DEPENDENT HELICASE-RELATED PROTEIN"/>
    <property type="match status" value="1"/>
</dbReference>
<evidence type="ECO:0000256" key="1">
    <source>
        <dbReference type="ARBA" id="ARBA00022741"/>
    </source>
</evidence>
<keyword evidence="4" id="KW-0347">Helicase</keyword>
<dbReference type="GO" id="GO:0005524">
    <property type="term" value="F:ATP binding"/>
    <property type="evidence" value="ECO:0007669"/>
    <property type="project" value="UniProtKB-KW"/>
</dbReference>
<keyword evidence="3" id="KW-0378">Hydrolase</keyword>
<evidence type="ECO:0000259" key="11">
    <source>
        <dbReference type="PROSITE" id="PS51192"/>
    </source>
</evidence>
<dbReference type="PROSITE" id="PS51192">
    <property type="entry name" value="HELICASE_ATP_BIND_1"/>
    <property type="match status" value="1"/>
</dbReference>
<dbReference type="InterPro" id="IPR045628">
    <property type="entry name" value="Lhr_WH_dom"/>
</dbReference>
<dbReference type="NCBIfam" id="TIGR04121">
    <property type="entry name" value="DEXH_lig_assoc"/>
    <property type="match status" value="1"/>
</dbReference>
<dbReference type="InterPro" id="IPR027417">
    <property type="entry name" value="P-loop_NTPase"/>
</dbReference>
<dbReference type="Proteomes" id="UP000680839">
    <property type="component" value="Chromosome"/>
</dbReference>
<gene>
    <name evidence="13" type="ORF">KMZ29_03790</name>
</gene>
<name>A0A975RNI5_9BRAD</name>
<dbReference type="InterPro" id="IPR017170">
    <property type="entry name" value="Lhr-like"/>
</dbReference>
<dbReference type="PIRSF" id="PIRSF037307">
    <property type="entry name" value="Lhr-like_helic_prd"/>
    <property type="match status" value="1"/>
</dbReference>